<dbReference type="InterPro" id="IPR013783">
    <property type="entry name" value="Ig-like_fold"/>
</dbReference>
<feature type="chain" id="PRO_5016402852" evidence="2">
    <location>
        <begin position="21"/>
        <end position="520"/>
    </location>
</feature>
<evidence type="ECO:0000313" key="5">
    <source>
        <dbReference type="EMBL" id="AWX44680.1"/>
    </source>
</evidence>
<keyword evidence="6" id="KW-1185">Reference proteome</keyword>
<dbReference type="OrthoDB" id="708305at2"/>
<dbReference type="Pfam" id="PF01833">
    <property type="entry name" value="TIG"/>
    <property type="match status" value="1"/>
</dbReference>
<dbReference type="InterPro" id="IPR003343">
    <property type="entry name" value="Big_2"/>
</dbReference>
<dbReference type="GO" id="GO:0016787">
    <property type="term" value="F:hydrolase activity"/>
    <property type="evidence" value="ECO:0007669"/>
    <property type="project" value="UniProtKB-KW"/>
</dbReference>
<dbReference type="KEGG" id="spon:HME9304_01683"/>
<feature type="region of interest" description="Disordered" evidence="1">
    <location>
        <begin position="25"/>
        <end position="45"/>
    </location>
</feature>
<gene>
    <name evidence="5" type="ORF">HME9304_01683</name>
</gene>
<evidence type="ECO:0000256" key="1">
    <source>
        <dbReference type="SAM" id="MobiDB-lite"/>
    </source>
</evidence>
<dbReference type="Pfam" id="PF02368">
    <property type="entry name" value="Big_2"/>
    <property type="match status" value="1"/>
</dbReference>
<dbReference type="SUPFAM" id="SSF49373">
    <property type="entry name" value="Invasin/intimin cell-adhesion fragments"/>
    <property type="match status" value="1"/>
</dbReference>
<dbReference type="InterPro" id="IPR014756">
    <property type="entry name" value="Ig_E-set"/>
</dbReference>
<evidence type="ECO:0000313" key="6">
    <source>
        <dbReference type="Proteomes" id="UP000248536"/>
    </source>
</evidence>
<dbReference type="InterPro" id="IPR002909">
    <property type="entry name" value="IPT_dom"/>
</dbReference>
<keyword evidence="5" id="KW-0378">Hydrolase</keyword>
<evidence type="ECO:0000256" key="2">
    <source>
        <dbReference type="SAM" id="SignalP"/>
    </source>
</evidence>
<feature type="domain" description="IPT/TIG" evidence="3">
    <location>
        <begin position="40"/>
        <end position="121"/>
    </location>
</feature>
<dbReference type="Gene3D" id="2.60.40.10">
    <property type="entry name" value="Immunoglobulins"/>
    <property type="match status" value="1"/>
</dbReference>
<dbReference type="AlphaFoldDB" id="A0A2Z4LSL3"/>
<keyword evidence="2" id="KW-0732">Signal</keyword>
<organism evidence="5 6">
    <name type="scientific">Flagellimonas maritima</name>
    <dbReference type="NCBI Taxonomy" id="1383885"/>
    <lineage>
        <taxon>Bacteria</taxon>
        <taxon>Pseudomonadati</taxon>
        <taxon>Bacteroidota</taxon>
        <taxon>Flavobacteriia</taxon>
        <taxon>Flavobacteriales</taxon>
        <taxon>Flavobacteriaceae</taxon>
        <taxon>Flagellimonas</taxon>
    </lineage>
</organism>
<dbReference type="Gene3D" id="2.60.40.1080">
    <property type="match status" value="1"/>
</dbReference>
<evidence type="ECO:0000259" key="3">
    <source>
        <dbReference type="SMART" id="SM00429"/>
    </source>
</evidence>
<feature type="signal peptide" evidence="2">
    <location>
        <begin position="1"/>
        <end position="20"/>
    </location>
</feature>
<reference evidence="5 6" key="1">
    <citation type="submission" date="2018-06" db="EMBL/GenBank/DDBJ databases">
        <title>Spongiibacterium sp. HME9304 Genome sequencing and assembly.</title>
        <authorList>
            <person name="Kang H."/>
            <person name="Kim H."/>
            <person name="Joh K."/>
        </authorList>
    </citation>
    <scope>NUCLEOTIDE SEQUENCE [LARGE SCALE GENOMIC DNA]</scope>
    <source>
        <strain evidence="5 6">HME9304</strain>
    </source>
</reference>
<dbReference type="EC" id="3.4.21.96" evidence="5"/>
<dbReference type="SUPFAM" id="SSF81296">
    <property type="entry name" value="E set domains"/>
    <property type="match status" value="1"/>
</dbReference>
<dbReference type="SMART" id="SM00429">
    <property type="entry name" value="IPT"/>
    <property type="match status" value="1"/>
</dbReference>
<sequence length="520" mass="54808">MKRINYLGMLSMALCLMVWACGKDDAPTTTPEPEPEPTAAPTISGFSPISGPVGTAVTIEGTNFSTTAANNTVTFGTVAATVASATATKIVASVPSGAVTGKVGVAVGGKTAASTKDFTVTVTEEEKNPSIGLDKEDFQLFRYDTAELAVVDKVDVDGDSPVAWSSDDEQIATVDENGTVKGLKVGTATITATVEEASASVTVTVDPNIYVAGYVQSSGSRQAVVWKNGVVTELTDGTKEAQANAVFVYGEDVYVVGHERDQDNNRRAMLWINGDQIALSNSLGITSSTAYDVVVNESGYYVVGEQSANAASIGRVWISNANDATLVEPGYETNVPRAISMDDQNNWYVSGYIRQDVDLDYKACYWTAGTAANPEILENDARAYDIQVVGDDVHVSGFRNVDGISAATTWKNGAGTDLTDGTSNSIAYSLFVTGTDIYAAGNDGNNSTVWKNGVVATLLNIDGNTSFAESVFVYGTDVYICGGSLQGDLIKAVLWKNGEPTVFFPEDSPTNNKAFSVFVD</sequence>
<name>A0A2Z4LSL3_9FLAO</name>
<dbReference type="CDD" id="cd00603">
    <property type="entry name" value="IPT_PCSR"/>
    <property type="match status" value="1"/>
</dbReference>
<proteinExistence type="predicted"/>
<dbReference type="SUPFAM" id="SSF101898">
    <property type="entry name" value="NHL repeat"/>
    <property type="match status" value="1"/>
</dbReference>
<dbReference type="SMART" id="SM00635">
    <property type="entry name" value="BID_2"/>
    <property type="match status" value="1"/>
</dbReference>
<dbReference type="EMBL" id="CP030104">
    <property type="protein sequence ID" value="AWX44680.1"/>
    <property type="molecule type" value="Genomic_DNA"/>
</dbReference>
<dbReference type="InterPro" id="IPR008964">
    <property type="entry name" value="Invasin/intimin_cell_adhesion"/>
</dbReference>
<protein>
    <submittedName>
        <fullName evidence="5">Lactocepin</fullName>
        <ecNumber evidence="5">3.4.21.96</ecNumber>
    </submittedName>
</protein>
<evidence type="ECO:0000259" key="4">
    <source>
        <dbReference type="SMART" id="SM00635"/>
    </source>
</evidence>
<dbReference type="Proteomes" id="UP000248536">
    <property type="component" value="Chromosome"/>
</dbReference>
<accession>A0A2Z4LSL3</accession>
<feature type="domain" description="BIG2" evidence="4">
    <location>
        <begin position="127"/>
        <end position="204"/>
    </location>
</feature>